<comment type="caution">
    <text evidence="3">The sequence shown here is derived from an EMBL/GenBank/DDBJ whole genome shotgun (WGS) entry which is preliminary data.</text>
</comment>
<feature type="region of interest" description="Disordered" evidence="1">
    <location>
        <begin position="294"/>
        <end position="357"/>
    </location>
</feature>
<dbReference type="SUPFAM" id="SSF55961">
    <property type="entry name" value="Bet v1-like"/>
    <property type="match status" value="1"/>
</dbReference>
<dbReference type="Proteomes" id="UP001165136">
    <property type="component" value="Unassembled WGS sequence"/>
</dbReference>
<dbReference type="PANTHER" id="PTHR33824">
    <property type="entry name" value="POLYKETIDE CYCLASE/DEHYDRASE AND LIPID TRANSPORT SUPERFAMILY PROTEIN"/>
    <property type="match status" value="1"/>
</dbReference>
<dbReference type="InterPro" id="IPR005031">
    <property type="entry name" value="COQ10_START"/>
</dbReference>
<evidence type="ECO:0000313" key="4">
    <source>
        <dbReference type="Proteomes" id="UP001165136"/>
    </source>
</evidence>
<protein>
    <recommendedName>
        <fullName evidence="2">Coenzyme Q-binding protein COQ10 START domain-containing protein</fullName>
    </recommendedName>
</protein>
<gene>
    <name evidence="3" type="ORF">Atai01_17470</name>
</gene>
<name>A0A9W6QYX8_9PSEU</name>
<organism evidence="3 4">
    <name type="scientific">Amycolatopsis taiwanensis</name>
    <dbReference type="NCBI Taxonomy" id="342230"/>
    <lineage>
        <taxon>Bacteria</taxon>
        <taxon>Bacillati</taxon>
        <taxon>Actinomycetota</taxon>
        <taxon>Actinomycetes</taxon>
        <taxon>Pseudonocardiales</taxon>
        <taxon>Pseudonocardiaceae</taxon>
        <taxon>Amycolatopsis</taxon>
    </lineage>
</organism>
<dbReference type="InterPro" id="IPR023393">
    <property type="entry name" value="START-like_dom_sf"/>
</dbReference>
<feature type="compositionally biased region" description="Acidic residues" evidence="1">
    <location>
        <begin position="312"/>
        <end position="323"/>
    </location>
</feature>
<dbReference type="RefSeq" id="WP_043844003.1">
    <property type="nucleotide sequence ID" value="NZ_BSTI01000003.1"/>
</dbReference>
<dbReference type="Pfam" id="PF03364">
    <property type="entry name" value="Polyketide_cyc"/>
    <property type="match status" value="1"/>
</dbReference>
<dbReference type="EMBL" id="BSTI01000003">
    <property type="protein sequence ID" value="GLY65128.1"/>
    <property type="molecule type" value="Genomic_DNA"/>
</dbReference>
<dbReference type="AlphaFoldDB" id="A0A9W6QYX8"/>
<feature type="compositionally biased region" description="Basic and acidic residues" evidence="1">
    <location>
        <begin position="294"/>
        <end position="307"/>
    </location>
</feature>
<proteinExistence type="predicted"/>
<feature type="compositionally biased region" description="Low complexity" evidence="1">
    <location>
        <begin position="333"/>
        <end position="345"/>
    </location>
</feature>
<reference evidence="3" key="1">
    <citation type="submission" date="2023-03" db="EMBL/GenBank/DDBJ databases">
        <title>Amycolatopsis taiwanensis NBRC 103393.</title>
        <authorList>
            <person name="Ichikawa N."/>
            <person name="Sato H."/>
            <person name="Tonouchi N."/>
        </authorList>
    </citation>
    <scope>NUCLEOTIDE SEQUENCE</scope>
    <source>
        <strain evidence="3">NBRC 103393</strain>
    </source>
</reference>
<sequence>MVAKQVKDAVGQAPQRVEEAVGDLPGQAGQAVSKVVPSDQLSEALRKLVETLVARGANALVGKVTSASGRLTEFAEGGGDGGLLSALTGGGGGIKGKAMLGAVKGGLSGVTDKVKDQVSGLAGGLLGGKGGRSKTNQLKVTNIVEEIDVGVPVDLAYDLWTRFTDFPTFMKKVENVEQVSDENLRWKAQIWWSHRAWESDIVEQVPEEHIIWRSKGDKGYVDGAVSFHELSPDLTRIMLVLEYHPKGFVERTGNIWRAQGRRVRLELKHFRRHAMTYALLHPDEIEGWHGEIRDGEVVDGRSEEDTGRAGAETEEEAGEEAAEEAAGRGESPEGGVPEPRGEPVGAGTAGRERGSNG</sequence>
<keyword evidence="4" id="KW-1185">Reference proteome</keyword>
<dbReference type="Gene3D" id="3.30.530.20">
    <property type="match status" value="1"/>
</dbReference>
<dbReference type="InterPro" id="IPR047137">
    <property type="entry name" value="ORF3"/>
</dbReference>
<accession>A0A9W6QYX8</accession>
<dbReference type="CDD" id="cd07817">
    <property type="entry name" value="SRPBCC_8"/>
    <property type="match status" value="1"/>
</dbReference>
<evidence type="ECO:0000313" key="3">
    <source>
        <dbReference type="EMBL" id="GLY65128.1"/>
    </source>
</evidence>
<evidence type="ECO:0000256" key="1">
    <source>
        <dbReference type="SAM" id="MobiDB-lite"/>
    </source>
</evidence>
<feature type="domain" description="Coenzyme Q-binding protein COQ10 START" evidence="2">
    <location>
        <begin position="149"/>
        <end position="269"/>
    </location>
</feature>
<evidence type="ECO:0000259" key="2">
    <source>
        <dbReference type="Pfam" id="PF03364"/>
    </source>
</evidence>
<dbReference type="PANTHER" id="PTHR33824:SF7">
    <property type="entry name" value="POLYKETIDE CYCLASE_DEHYDRASE AND LIPID TRANSPORT SUPERFAMILY PROTEIN"/>
    <property type="match status" value="1"/>
</dbReference>